<dbReference type="Gene3D" id="4.10.240.10">
    <property type="entry name" value="Zn(2)-C6 fungal-type DNA-binding domain"/>
    <property type="match status" value="1"/>
</dbReference>
<comment type="caution">
    <text evidence="4">The sequence shown here is derived from an EMBL/GenBank/DDBJ whole genome shotgun (WGS) entry which is preliminary data.</text>
</comment>
<gene>
    <name evidence="4" type="ORF">FHETE_6395</name>
</gene>
<sequence>MESSETTASTSSGPLANNSTSTTITKRRPIPRKGHTKSRAGCSICKGRKVKCDLVTPECGACRRLGLECKYLGEPSGPRSEVAISRSLRSDPVKFDNNDLNFFRHFLFEAYPAFPIDGFTVWQQAAKLSHKVSQVPVLPLDNMADLDRYERAALKHRVIAISALRKHLANPDVTKRDVEAAFGTMLSLLFQSAYMTEGLIDFLTIVRGCWLVSTRPHVSLDNTIFKKFGRLGYVERIKVIVSPLCHTVAELQYLAQLEKIATQASTNPAESYREYSLLYDILGYLSSDDFASFIDTKNYASQLVIMHMLVVEFVMGRKTVNEDKMSTPSQKSHYYRKAMSKVWIQQILEKLPLEYREYGEWTLNFINSLDYSFDDEDQVWKPFVLSSGRAILLKGESS</sequence>
<evidence type="ECO:0000259" key="3">
    <source>
        <dbReference type="PROSITE" id="PS50048"/>
    </source>
</evidence>
<dbReference type="PANTHER" id="PTHR47784">
    <property type="entry name" value="STEROL UPTAKE CONTROL PROTEIN 2"/>
    <property type="match status" value="1"/>
</dbReference>
<evidence type="ECO:0000313" key="4">
    <source>
        <dbReference type="EMBL" id="KAF5666027.1"/>
    </source>
</evidence>
<organism evidence="4 5">
    <name type="scientific">Fusarium heterosporum</name>
    <dbReference type="NCBI Taxonomy" id="42747"/>
    <lineage>
        <taxon>Eukaryota</taxon>
        <taxon>Fungi</taxon>
        <taxon>Dikarya</taxon>
        <taxon>Ascomycota</taxon>
        <taxon>Pezizomycotina</taxon>
        <taxon>Sordariomycetes</taxon>
        <taxon>Hypocreomycetidae</taxon>
        <taxon>Hypocreales</taxon>
        <taxon>Nectriaceae</taxon>
        <taxon>Fusarium</taxon>
        <taxon>Fusarium heterosporum species complex</taxon>
    </lineage>
</organism>
<feature type="compositionally biased region" description="Polar residues" evidence="2">
    <location>
        <begin position="13"/>
        <end position="24"/>
    </location>
</feature>
<dbReference type="PANTHER" id="PTHR47784:SF7">
    <property type="entry name" value="ZN(II)2CYS6 TRANSCRIPTION FACTOR (EUROFUNG)"/>
    <property type="match status" value="1"/>
</dbReference>
<name>A0A8H5TAG0_FUSHE</name>
<accession>A0A8H5TAG0</accession>
<dbReference type="PROSITE" id="PS50048">
    <property type="entry name" value="ZN2_CY6_FUNGAL_2"/>
    <property type="match status" value="1"/>
</dbReference>
<evidence type="ECO:0000256" key="1">
    <source>
        <dbReference type="ARBA" id="ARBA00023242"/>
    </source>
</evidence>
<feature type="domain" description="Zn(2)-C6 fungal-type" evidence="3">
    <location>
        <begin position="41"/>
        <end position="71"/>
    </location>
</feature>
<reference evidence="4 5" key="1">
    <citation type="submission" date="2020-05" db="EMBL/GenBank/DDBJ databases">
        <title>Identification and distribution of gene clusters putatively required for synthesis of sphingolipid metabolism inhibitors in phylogenetically diverse species of the filamentous fungus Fusarium.</title>
        <authorList>
            <person name="Kim H.-S."/>
            <person name="Busman M."/>
            <person name="Brown D.W."/>
            <person name="Divon H."/>
            <person name="Uhlig S."/>
            <person name="Proctor R.H."/>
        </authorList>
    </citation>
    <scope>NUCLEOTIDE SEQUENCE [LARGE SCALE GENOMIC DNA]</scope>
    <source>
        <strain evidence="4 5">NRRL 20693</strain>
    </source>
</reference>
<keyword evidence="5" id="KW-1185">Reference proteome</keyword>
<dbReference type="InterPro" id="IPR053157">
    <property type="entry name" value="Sterol_Uptake_Regulator"/>
</dbReference>
<dbReference type="SUPFAM" id="SSF57701">
    <property type="entry name" value="Zn2/Cys6 DNA-binding domain"/>
    <property type="match status" value="1"/>
</dbReference>
<keyword evidence="1" id="KW-0539">Nucleus</keyword>
<dbReference type="CDD" id="cd00067">
    <property type="entry name" value="GAL4"/>
    <property type="match status" value="1"/>
</dbReference>
<dbReference type="InterPro" id="IPR036864">
    <property type="entry name" value="Zn2-C6_fun-type_DNA-bd_sf"/>
</dbReference>
<protein>
    <submittedName>
        <fullName evidence="4">Sterol uptake control 2</fullName>
    </submittedName>
</protein>
<dbReference type="GO" id="GO:0008270">
    <property type="term" value="F:zinc ion binding"/>
    <property type="evidence" value="ECO:0007669"/>
    <property type="project" value="InterPro"/>
</dbReference>
<dbReference type="Proteomes" id="UP000567885">
    <property type="component" value="Unassembled WGS sequence"/>
</dbReference>
<dbReference type="PROSITE" id="PS00463">
    <property type="entry name" value="ZN2_CY6_FUNGAL_1"/>
    <property type="match status" value="1"/>
</dbReference>
<dbReference type="InterPro" id="IPR001138">
    <property type="entry name" value="Zn2Cys6_DnaBD"/>
</dbReference>
<evidence type="ECO:0000256" key="2">
    <source>
        <dbReference type="SAM" id="MobiDB-lite"/>
    </source>
</evidence>
<feature type="compositionally biased region" description="Low complexity" evidence="2">
    <location>
        <begin position="1"/>
        <end position="12"/>
    </location>
</feature>
<dbReference type="AlphaFoldDB" id="A0A8H5TAG0"/>
<dbReference type="OrthoDB" id="5229455at2759"/>
<dbReference type="SMART" id="SM00066">
    <property type="entry name" value="GAL4"/>
    <property type="match status" value="1"/>
</dbReference>
<evidence type="ECO:0000313" key="5">
    <source>
        <dbReference type="Proteomes" id="UP000567885"/>
    </source>
</evidence>
<dbReference type="Pfam" id="PF00172">
    <property type="entry name" value="Zn_clus"/>
    <property type="match status" value="1"/>
</dbReference>
<feature type="region of interest" description="Disordered" evidence="2">
    <location>
        <begin position="1"/>
        <end position="40"/>
    </location>
</feature>
<dbReference type="GO" id="GO:0001228">
    <property type="term" value="F:DNA-binding transcription activator activity, RNA polymerase II-specific"/>
    <property type="evidence" value="ECO:0007669"/>
    <property type="project" value="TreeGrafter"/>
</dbReference>
<dbReference type="EMBL" id="JAAGWQ010000113">
    <property type="protein sequence ID" value="KAF5666027.1"/>
    <property type="molecule type" value="Genomic_DNA"/>
</dbReference>
<feature type="compositionally biased region" description="Basic residues" evidence="2">
    <location>
        <begin position="25"/>
        <end position="38"/>
    </location>
</feature>
<proteinExistence type="predicted"/>